<organism evidence="3 4">
    <name type="scientific">Babesia microti (strain RI)</name>
    <dbReference type="NCBI Taxonomy" id="1133968"/>
    <lineage>
        <taxon>Eukaryota</taxon>
        <taxon>Sar</taxon>
        <taxon>Alveolata</taxon>
        <taxon>Apicomplexa</taxon>
        <taxon>Aconoidasida</taxon>
        <taxon>Piroplasmida</taxon>
        <taxon>Babesiidae</taxon>
        <taxon>Babesia</taxon>
    </lineage>
</organism>
<dbReference type="KEGG" id="bmic:BMR1_03g00145"/>
<dbReference type="RefSeq" id="XP_021338390.1">
    <property type="nucleotide sequence ID" value="XM_021481792.1"/>
</dbReference>
<dbReference type="GO" id="GO:0000428">
    <property type="term" value="C:DNA-directed RNA polymerase complex"/>
    <property type="evidence" value="ECO:0007669"/>
    <property type="project" value="UniProtKB-KW"/>
</dbReference>
<evidence type="ECO:0000256" key="2">
    <source>
        <dbReference type="ARBA" id="ARBA00023163"/>
    </source>
</evidence>
<evidence type="ECO:0000313" key="4">
    <source>
        <dbReference type="Proteomes" id="UP000002899"/>
    </source>
</evidence>
<evidence type="ECO:0000256" key="1">
    <source>
        <dbReference type="ARBA" id="ARBA00022478"/>
    </source>
</evidence>
<dbReference type="VEuPathDB" id="PiroplasmaDB:BMR1_03g00145"/>
<evidence type="ECO:0000313" key="3">
    <source>
        <dbReference type="EMBL" id="SJK86202.1"/>
    </source>
</evidence>
<gene>
    <name evidence="3" type="ORF">BMR1_03g00145</name>
</gene>
<dbReference type="Gene3D" id="3.30.1490.120">
    <property type="entry name" value="RNA polymerase Rpb7-like, N-terminal domain"/>
    <property type="match status" value="1"/>
</dbReference>
<reference evidence="3 4" key="3">
    <citation type="journal article" date="2016" name="Sci. Rep.">
        <title>Genome-wide diversity and gene expression profiling of Babesia microti isolates identify polymorphic genes that mediate host-pathogen interactions.</title>
        <authorList>
            <person name="Silva J.C."/>
            <person name="Cornillot E."/>
            <person name="McCracken C."/>
            <person name="Usmani-Brown S."/>
            <person name="Dwivedi A."/>
            <person name="Ifeonu O.O."/>
            <person name="Crabtree J."/>
            <person name="Gotia H.T."/>
            <person name="Virji A.Z."/>
            <person name="Reynes C."/>
            <person name="Colinge J."/>
            <person name="Kumar V."/>
            <person name="Lawres L."/>
            <person name="Pazzi J.E."/>
            <person name="Pablo J.V."/>
            <person name="Hung C."/>
            <person name="Brancato J."/>
            <person name="Kumari P."/>
            <person name="Orvis J."/>
            <person name="Tretina K."/>
            <person name="Chibucos M."/>
            <person name="Ott S."/>
            <person name="Sadzewicz L."/>
            <person name="Sengamalay N."/>
            <person name="Shetty A.C."/>
            <person name="Su Q."/>
            <person name="Tallon L."/>
            <person name="Fraser C.M."/>
            <person name="Frutos R."/>
            <person name="Molina D.M."/>
            <person name="Krause P.J."/>
            <person name="Ben Mamoun C."/>
        </authorList>
    </citation>
    <scope>NUCLEOTIDE SEQUENCE [LARGE SCALE GENOMIC DNA]</scope>
    <source>
        <strain evidence="3 4">RI</strain>
    </source>
</reference>
<keyword evidence="2" id="KW-0804">Transcription</keyword>
<name>A0A1R4AB17_BABMR</name>
<keyword evidence="1" id="KW-0240">DNA-directed RNA polymerase</keyword>
<reference evidence="3 4" key="2">
    <citation type="journal article" date="2013" name="PLoS ONE">
        <title>Whole genome mapping and re-organization of the nuclear and mitochondrial genomes of Babesia microti isolates.</title>
        <authorList>
            <person name="Cornillot E."/>
            <person name="Dassouli A."/>
            <person name="Garg A."/>
            <person name="Pachikara N."/>
            <person name="Randazzo S."/>
            <person name="Depoix D."/>
            <person name="Carcy B."/>
            <person name="Delbecq S."/>
            <person name="Frutos R."/>
            <person name="Silva J.C."/>
            <person name="Sutton R."/>
            <person name="Krause P.J."/>
            <person name="Mamoun C.B."/>
        </authorList>
    </citation>
    <scope>NUCLEOTIDE SEQUENCE [LARGE SCALE GENOMIC DNA]</scope>
    <source>
        <strain evidence="3 4">RI</strain>
    </source>
</reference>
<keyword evidence="4" id="KW-1185">Reference proteome</keyword>
<dbReference type="OrthoDB" id="10250504at2759"/>
<proteinExistence type="predicted"/>
<accession>A0A1R4AB17</accession>
<dbReference type="Proteomes" id="UP000002899">
    <property type="component" value="Chromosome III"/>
</dbReference>
<reference evidence="3 4" key="1">
    <citation type="journal article" date="2012" name="Nucleic Acids Res.">
        <title>Sequencing of the smallest Apicomplexan genome from the human pathogen Babesia microti.</title>
        <authorList>
            <person name="Cornillot E."/>
            <person name="Hadj-Kaddour K."/>
            <person name="Dassouli A."/>
            <person name="Noel B."/>
            <person name="Ranwez V."/>
            <person name="Vacherie B."/>
            <person name="Augagneur Y."/>
            <person name="Bres V."/>
            <person name="Duclos A."/>
            <person name="Randazzo S."/>
            <person name="Carcy B."/>
            <person name="Debierre-Grockiego F."/>
            <person name="Delbecq S."/>
            <person name="Moubri-Menage K."/>
            <person name="Shams-Eldin H."/>
            <person name="Usmani-Brown S."/>
            <person name="Bringaud F."/>
            <person name="Wincker P."/>
            <person name="Vivares C.P."/>
            <person name="Schwarz R.T."/>
            <person name="Schetters T.P."/>
            <person name="Krause P.J."/>
            <person name="Gorenflot A."/>
            <person name="Berry V."/>
            <person name="Barbe V."/>
            <person name="Ben Mamoun C."/>
        </authorList>
    </citation>
    <scope>NUCLEOTIDE SEQUENCE [LARGE SCALE GENOMIC DNA]</scope>
    <source>
        <strain evidence="3 4">RI</strain>
    </source>
</reference>
<dbReference type="GeneID" id="24424664"/>
<protein>
    <recommendedName>
        <fullName evidence="5">DNA-directed RNA polymerase I subunit RPA43</fullName>
    </recommendedName>
</protein>
<evidence type="ECO:0008006" key="5">
    <source>
        <dbReference type="Google" id="ProtNLM"/>
    </source>
</evidence>
<dbReference type="EMBL" id="LN871598">
    <property type="protein sequence ID" value="SJK86202.1"/>
    <property type="molecule type" value="Genomic_DNA"/>
</dbReference>
<sequence>MANVHWEVESSKSVGFTRARDFAIKSCNSFAKHVDQNNFKRVFDSINSLVVALESPIRGCKSNFHILTVNGYAQVPISFSEDINAGIYNYLSTFLIKYIPDFNGIWISFRKVKKLDSLARLNHNAEILSFSISVRALVYIPQLGIKAYGQVSLVSMSRITVLCYGMFNTIVSDIKQKCYINKGDIVSFNIQKISPQNDFVTLFATKLKVCKSPSPQSDYNQLWVRPWLH</sequence>
<dbReference type="AlphaFoldDB" id="A0A1R4AB17"/>
<dbReference type="InterPro" id="IPR036898">
    <property type="entry name" value="RNA_pol_Rpb7-like_N_sf"/>
</dbReference>